<accession>A0A1D6IDU1</accession>
<dbReference type="AlphaFoldDB" id="A0A1D6IDU1"/>
<gene>
    <name evidence="1" type="ORF">ZEAMMB73_Zm00001d021668</name>
</gene>
<sequence length="33" mass="3836">MVQWSRTQNLDRSFSSRVIRGRTSRISSSRPAL</sequence>
<proteinExistence type="predicted"/>
<dbReference type="EMBL" id="CM007650">
    <property type="protein sequence ID" value="ONM57958.1"/>
    <property type="molecule type" value="Genomic_DNA"/>
</dbReference>
<evidence type="ECO:0000313" key="1">
    <source>
        <dbReference type="EMBL" id="ONM57958.1"/>
    </source>
</evidence>
<reference evidence="1" key="1">
    <citation type="submission" date="2015-12" db="EMBL/GenBank/DDBJ databases">
        <title>Update maize B73 reference genome by single molecule sequencing technologies.</title>
        <authorList>
            <consortium name="Maize Genome Sequencing Project"/>
            <person name="Ware D."/>
        </authorList>
    </citation>
    <scope>NUCLEOTIDE SEQUENCE [LARGE SCALE GENOMIC DNA]</scope>
    <source>
        <tissue evidence="1">Seedling</tissue>
    </source>
</reference>
<protein>
    <submittedName>
        <fullName evidence="1">Protein translation factor SUI1-like protein</fullName>
    </submittedName>
</protein>
<name>A0A1D6IDU1_MAIZE</name>
<organism evidence="1">
    <name type="scientific">Zea mays</name>
    <name type="common">Maize</name>
    <dbReference type="NCBI Taxonomy" id="4577"/>
    <lineage>
        <taxon>Eukaryota</taxon>
        <taxon>Viridiplantae</taxon>
        <taxon>Streptophyta</taxon>
        <taxon>Embryophyta</taxon>
        <taxon>Tracheophyta</taxon>
        <taxon>Spermatophyta</taxon>
        <taxon>Magnoliopsida</taxon>
        <taxon>Liliopsida</taxon>
        <taxon>Poales</taxon>
        <taxon>Poaceae</taxon>
        <taxon>PACMAD clade</taxon>
        <taxon>Panicoideae</taxon>
        <taxon>Andropogonodae</taxon>
        <taxon>Andropogoneae</taxon>
        <taxon>Tripsacinae</taxon>
        <taxon>Zea</taxon>
    </lineage>
</organism>